<dbReference type="InterPro" id="IPR009061">
    <property type="entry name" value="DNA-bd_dom_put_sf"/>
</dbReference>
<accession>A0ABN2N8Y5</accession>
<dbReference type="RefSeq" id="WP_344419879.1">
    <property type="nucleotide sequence ID" value="NZ_BAAAQK010000016.1"/>
</dbReference>
<feature type="domain" description="HTH merR-type" evidence="1">
    <location>
        <begin position="6"/>
        <end position="49"/>
    </location>
</feature>
<dbReference type="InterPro" id="IPR000551">
    <property type="entry name" value="MerR-type_HTH_dom"/>
</dbReference>
<protein>
    <recommendedName>
        <fullName evidence="1">HTH merR-type domain-containing protein</fullName>
    </recommendedName>
</protein>
<dbReference type="InterPro" id="IPR010093">
    <property type="entry name" value="SinI_DNA-bd"/>
</dbReference>
<dbReference type="EMBL" id="BAAAQK010000016">
    <property type="protein sequence ID" value="GAA1858236.1"/>
    <property type="molecule type" value="Genomic_DNA"/>
</dbReference>
<comment type="caution">
    <text evidence="2">The sequence shown here is derived from an EMBL/GenBank/DDBJ whole genome shotgun (WGS) entry which is preliminary data.</text>
</comment>
<dbReference type="SUPFAM" id="SSF46955">
    <property type="entry name" value="Putative DNA-binding domain"/>
    <property type="match status" value="1"/>
</dbReference>
<organism evidence="2 3">
    <name type="scientific">Pseudonocardia ailaonensis</name>
    <dbReference type="NCBI Taxonomy" id="367279"/>
    <lineage>
        <taxon>Bacteria</taxon>
        <taxon>Bacillati</taxon>
        <taxon>Actinomycetota</taxon>
        <taxon>Actinomycetes</taxon>
        <taxon>Pseudonocardiales</taxon>
        <taxon>Pseudonocardiaceae</taxon>
        <taxon>Pseudonocardia</taxon>
    </lineage>
</organism>
<gene>
    <name evidence="2" type="ORF">GCM10009836_43040</name>
</gene>
<evidence type="ECO:0000313" key="3">
    <source>
        <dbReference type="Proteomes" id="UP001500449"/>
    </source>
</evidence>
<name>A0ABN2N8Y5_9PSEU</name>
<sequence length="61" mass="7033">MGRLLTSGELAKELGVSFRTIQRWFADGVITPKYRTAGRHGRYDADEVQEQLREHEKRSGQ</sequence>
<dbReference type="NCBIfam" id="TIGR01764">
    <property type="entry name" value="excise"/>
    <property type="match status" value="1"/>
</dbReference>
<keyword evidence="3" id="KW-1185">Reference proteome</keyword>
<dbReference type="Pfam" id="PF13411">
    <property type="entry name" value="MerR_1"/>
    <property type="match status" value="1"/>
</dbReference>
<evidence type="ECO:0000313" key="2">
    <source>
        <dbReference type="EMBL" id="GAA1858236.1"/>
    </source>
</evidence>
<proteinExistence type="predicted"/>
<reference evidence="2 3" key="1">
    <citation type="journal article" date="2019" name="Int. J. Syst. Evol. Microbiol.">
        <title>The Global Catalogue of Microorganisms (GCM) 10K type strain sequencing project: providing services to taxonomists for standard genome sequencing and annotation.</title>
        <authorList>
            <consortium name="The Broad Institute Genomics Platform"/>
            <consortium name="The Broad Institute Genome Sequencing Center for Infectious Disease"/>
            <person name="Wu L."/>
            <person name="Ma J."/>
        </authorList>
    </citation>
    <scope>NUCLEOTIDE SEQUENCE [LARGE SCALE GENOMIC DNA]</scope>
    <source>
        <strain evidence="2 3">JCM 16009</strain>
    </source>
</reference>
<evidence type="ECO:0000259" key="1">
    <source>
        <dbReference type="Pfam" id="PF13411"/>
    </source>
</evidence>
<dbReference type="Proteomes" id="UP001500449">
    <property type="component" value="Unassembled WGS sequence"/>
</dbReference>
<dbReference type="Gene3D" id="1.10.1660.10">
    <property type="match status" value="1"/>
</dbReference>